<dbReference type="PANTHER" id="PTHR42886:SF29">
    <property type="entry name" value="PUMMELIG, ISOFORM A"/>
    <property type="match status" value="1"/>
</dbReference>
<keyword evidence="25" id="KW-1133">Transmembrane helix</keyword>
<evidence type="ECO:0000256" key="1">
    <source>
        <dbReference type="ARBA" id="ARBA00000300"/>
    </source>
</evidence>
<evidence type="ECO:0000313" key="28">
    <source>
        <dbReference type="Proteomes" id="UP000827092"/>
    </source>
</evidence>
<comment type="catalytic activity">
    <reaction evidence="1">
        <text>a 1-acyl-sn-glycero-3-phosphate + an acyl-CoA = a 1,2-diacyl-sn-glycero-3-phosphate + CoA</text>
        <dbReference type="Rhea" id="RHEA:19709"/>
        <dbReference type="ChEBI" id="CHEBI:57287"/>
        <dbReference type="ChEBI" id="CHEBI:57970"/>
        <dbReference type="ChEBI" id="CHEBI:58342"/>
        <dbReference type="ChEBI" id="CHEBI:58608"/>
        <dbReference type="EC" id="2.3.1.51"/>
    </reaction>
    <physiologicalReaction direction="left-to-right" evidence="1">
        <dbReference type="Rhea" id="RHEA:19710"/>
    </physiologicalReaction>
</comment>
<comment type="catalytic activity">
    <reaction evidence="22">
        <text>1-(5Z,8Z,11Z,14Z-eicosatetraenoyl)-sn-glycero-3-phosphate + (9Z)-octadecenoyl-CoA = 1-(5Z,8Z,11Z,14Z)-eicosatetraenoyl-2-(9Z)-octadecenoyl-sn-glycero-3-phosphate + CoA</text>
        <dbReference type="Rhea" id="RHEA:37455"/>
        <dbReference type="ChEBI" id="CHEBI:57287"/>
        <dbReference type="ChEBI" id="CHEBI:57387"/>
        <dbReference type="ChEBI" id="CHEBI:74938"/>
        <dbReference type="ChEBI" id="CHEBI:74941"/>
    </reaction>
    <physiologicalReaction direction="left-to-right" evidence="22">
        <dbReference type="Rhea" id="RHEA:37456"/>
    </physiologicalReaction>
</comment>
<evidence type="ECO:0000256" key="16">
    <source>
        <dbReference type="ARBA" id="ARBA00040731"/>
    </source>
</evidence>
<feature type="domain" description="AB hydrolase-1" evidence="26">
    <location>
        <begin position="107"/>
        <end position="364"/>
    </location>
</feature>
<evidence type="ECO:0000256" key="10">
    <source>
        <dbReference type="ARBA" id="ARBA00022782"/>
    </source>
</evidence>
<keyword evidence="6" id="KW-0963">Cytoplasm</keyword>
<evidence type="ECO:0000256" key="4">
    <source>
        <dbReference type="ARBA" id="ARBA00004502"/>
    </source>
</evidence>
<accession>A0AAV6V4S7</accession>
<comment type="catalytic activity">
    <reaction evidence="2">
        <text>1-(9Z-octadecenoyl)-sn-glycero-3-phosphate + hexadecanoyl-CoA = 1-(9Z)-octadecenoyl-2-hexadecanoyl-sn-glycero-3-phosphate + CoA</text>
        <dbReference type="Rhea" id="RHEA:37143"/>
        <dbReference type="ChEBI" id="CHEBI:57287"/>
        <dbReference type="ChEBI" id="CHEBI:57379"/>
        <dbReference type="ChEBI" id="CHEBI:74544"/>
        <dbReference type="ChEBI" id="CHEBI:74551"/>
    </reaction>
    <physiologicalReaction direction="left-to-right" evidence="2">
        <dbReference type="Rhea" id="RHEA:37144"/>
    </physiologicalReaction>
</comment>
<evidence type="ECO:0000256" key="3">
    <source>
        <dbReference type="ARBA" id="ARBA00004496"/>
    </source>
</evidence>
<comment type="catalytic activity">
    <reaction evidence="21">
        <text>eicosanoyl-CoA + 1-(9Z-octadecenoyl)-sn-glycero-3-phosphate = 1-(9Z)-octadecenoyl-2-eicosanoyl-sn-glycero-3-phosphate + CoA</text>
        <dbReference type="Rhea" id="RHEA:37451"/>
        <dbReference type="ChEBI" id="CHEBI:57287"/>
        <dbReference type="ChEBI" id="CHEBI:57380"/>
        <dbReference type="ChEBI" id="CHEBI:74544"/>
        <dbReference type="ChEBI" id="CHEBI:74937"/>
    </reaction>
    <physiologicalReaction direction="left-to-right" evidence="21">
        <dbReference type="Rhea" id="RHEA:37452"/>
    </physiologicalReaction>
</comment>
<comment type="similarity">
    <text evidence="15">Belongs to the peptidase S33 family. ABHD4/ABHD5 subfamily.</text>
</comment>
<dbReference type="GO" id="GO:0055088">
    <property type="term" value="P:lipid homeostasis"/>
    <property type="evidence" value="ECO:0007669"/>
    <property type="project" value="TreeGrafter"/>
</dbReference>
<dbReference type="InterPro" id="IPR029058">
    <property type="entry name" value="AB_hydrolase_fold"/>
</dbReference>
<comment type="catalytic activity">
    <reaction evidence="19">
        <text>1-hexadecanoyl-sn-glycero-3-phosphate + (9Z)-octadecenoyl-CoA = 1-hexadecanoyl-2-(9Z-octadecenoyl)-sn-glycero-3-phosphate + CoA</text>
        <dbReference type="Rhea" id="RHEA:33187"/>
        <dbReference type="ChEBI" id="CHEBI:57287"/>
        <dbReference type="ChEBI" id="CHEBI:57387"/>
        <dbReference type="ChEBI" id="CHEBI:57518"/>
        <dbReference type="ChEBI" id="CHEBI:64839"/>
    </reaction>
    <physiologicalReaction direction="left-to-right" evidence="19">
        <dbReference type="Rhea" id="RHEA:33188"/>
    </physiologicalReaction>
</comment>
<dbReference type="GO" id="GO:0003841">
    <property type="term" value="F:1-acylglycerol-3-phosphate O-acyltransferase activity"/>
    <property type="evidence" value="ECO:0007669"/>
    <property type="project" value="UniProtKB-EC"/>
</dbReference>
<dbReference type="GO" id="GO:0005739">
    <property type="term" value="C:mitochondrion"/>
    <property type="evidence" value="ECO:0007669"/>
    <property type="project" value="TreeGrafter"/>
</dbReference>
<feature type="transmembrane region" description="Helical" evidence="25">
    <location>
        <begin position="105"/>
        <end position="123"/>
    </location>
</feature>
<dbReference type="Proteomes" id="UP000827092">
    <property type="component" value="Unassembled WGS sequence"/>
</dbReference>
<comment type="caution">
    <text evidence="27">The sequence shown here is derived from an EMBL/GenBank/DDBJ whole genome shotgun (WGS) entry which is preliminary data.</text>
</comment>
<dbReference type="Pfam" id="PF00561">
    <property type="entry name" value="Abhydrolase_1"/>
    <property type="match status" value="1"/>
</dbReference>
<evidence type="ECO:0000256" key="6">
    <source>
        <dbReference type="ARBA" id="ARBA00022490"/>
    </source>
</evidence>
<sequence>MSDIKIPEKAMDLQSRGKFRGFLITASSLSGLSFLLMFNKSLLSWISDWFRWCPTSTALLEDAERRMLSYVESDCDLSFVPINSSADGECKVRSMIVNKNLEDKATPLVLLHGFGSGIGLWVLNIDSLSKDRPLYALDILGFGLSSRPTFSNDAEVAENQIIDSIEEWRKKVGLKQFILLGHSMGGFLAASYAIKFPERVKHLFLADPWGFPIREGNEKPRIHIPLWARTLVLLLKPFNPLAYLRAVGPWGPQLIQRMRPDILRKFETVVTDTSDVSNYIYHCNAQHPSGEAAFKAMTIQFGWANRPMIQRIAQLRQDIPISFIFGAQSWIDSSSGDKTTALRENSYVKIEMIDGAGHHVYADRAEVFNNLVCQICRKVDNNELSVTSPTSSKGSNMLSLNATKIEDTCLPEPV</sequence>
<dbReference type="EMBL" id="JAFNEN010000176">
    <property type="protein sequence ID" value="KAG8190698.1"/>
    <property type="molecule type" value="Genomic_DNA"/>
</dbReference>
<evidence type="ECO:0000256" key="5">
    <source>
        <dbReference type="ARBA" id="ARBA00013211"/>
    </source>
</evidence>
<comment type="catalytic activity">
    <reaction evidence="23">
        <text>1-(9Z-octadecenoyl)-sn-glycero-3-phosphate + (5Z,8Z,11Z,14Z)-eicosatetraenoyl-CoA = 1-(9Z)-octadecenoyl-2-(5Z,8Z,11Z,14Z)-eicosatetraenoyl-sn-glycero-3-phosphate + CoA</text>
        <dbReference type="Rhea" id="RHEA:37443"/>
        <dbReference type="ChEBI" id="CHEBI:57287"/>
        <dbReference type="ChEBI" id="CHEBI:57368"/>
        <dbReference type="ChEBI" id="CHEBI:74544"/>
        <dbReference type="ChEBI" id="CHEBI:74928"/>
    </reaction>
    <physiologicalReaction direction="left-to-right" evidence="23">
        <dbReference type="Rhea" id="RHEA:37444"/>
    </physiologicalReaction>
</comment>
<dbReference type="PRINTS" id="PR00111">
    <property type="entry name" value="ABHYDROLASE"/>
</dbReference>
<comment type="function">
    <text evidence="18">Coenzyme A-dependent lysophosphatidic acid acyltransferase that catalyzes the transfer of an acyl group on a lysophosphatidic acid. Functions preferentially with 1-oleoyl-lysophosphatidic acid followed by 1-palmitoyl-lysophosphatidic acid, 1-stearoyl-lysophosphatidic acid and 1-arachidonoyl-lysophosphatidic acid as lipid acceptor. Functions preferentially with arachidonoyl-CoA followed by oleoyl-CoA as acyl group donors. Functions in phosphatidic acid biosynthesis. May regulate the cellular storage of triacylglycerol through activation of the phospholipase PNPLA2. Involved in keratinocyte differentiation. Regulates lipid droplet fusion.</text>
</comment>
<evidence type="ECO:0000256" key="2">
    <source>
        <dbReference type="ARBA" id="ARBA00000816"/>
    </source>
</evidence>
<evidence type="ECO:0000256" key="22">
    <source>
        <dbReference type="ARBA" id="ARBA00048632"/>
    </source>
</evidence>
<comment type="catalytic activity">
    <reaction evidence="14">
        <text>1-(9Z-octadecenoyl)-sn-glycero-3-phosphate + octadecanoyl-CoA = 1-(9Z-octadecenoyl)-2-octadecanoyl-sn-glycero-3-phosphate + CoA</text>
        <dbReference type="Rhea" id="RHEA:37147"/>
        <dbReference type="ChEBI" id="CHEBI:57287"/>
        <dbReference type="ChEBI" id="CHEBI:57394"/>
        <dbReference type="ChEBI" id="CHEBI:74544"/>
        <dbReference type="ChEBI" id="CHEBI:74552"/>
    </reaction>
    <physiologicalReaction direction="left-to-right" evidence="14">
        <dbReference type="Rhea" id="RHEA:37148"/>
    </physiologicalReaction>
</comment>
<keyword evidence="11" id="KW-0276">Fatty acid metabolism</keyword>
<organism evidence="27 28">
    <name type="scientific">Oedothorax gibbosus</name>
    <dbReference type="NCBI Taxonomy" id="931172"/>
    <lineage>
        <taxon>Eukaryota</taxon>
        <taxon>Metazoa</taxon>
        <taxon>Ecdysozoa</taxon>
        <taxon>Arthropoda</taxon>
        <taxon>Chelicerata</taxon>
        <taxon>Arachnida</taxon>
        <taxon>Araneae</taxon>
        <taxon>Araneomorphae</taxon>
        <taxon>Entelegynae</taxon>
        <taxon>Araneoidea</taxon>
        <taxon>Linyphiidae</taxon>
        <taxon>Erigoninae</taxon>
        <taxon>Oedothorax</taxon>
    </lineage>
</organism>
<evidence type="ECO:0000256" key="17">
    <source>
        <dbReference type="ARBA" id="ARBA00042413"/>
    </source>
</evidence>
<keyword evidence="9" id="KW-0808">Transferase</keyword>
<evidence type="ECO:0000256" key="12">
    <source>
        <dbReference type="ARBA" id="ARBA00023098"/>
    </source>
</evidence>
<evidence type="ECO:0000256" key="20">
    <source>
        <dbReference type="ARBA" id="ARBA00047543"/>
    </source>
</evidence>
<evidence type="ECO:0000256" key="24">
    <source>
        <dbReference type="ARBA" id="ARBA00049561"/>
    </source>
</evidence>
<keyword evidence="12" id="KW-0443">Lipid metabolism</keyword>
<keyword evidence="7" id="KW-0444">Lipid biosynthesis</keyword>
<dbReference type="AlphaFoldDB" id="A0AAV6V4S7"/>
<keyword evidence="28" id="KW-1185">Reference proteome</keyword>
<evidence type="ECO:0000256" key="21">
    <source>
        <dbReference type="ARBA" id="ARBA00047849"/>
    </source>
</evidence>
<dbReference type="Gene3D" id="3.40.50.1820">
    <property type="entry name" value="alpha/beta hydrolase"/>
    <property type="match status" value="1"/>
</dbReference>
<reference evidence="27 28" key="1">
    <citation type="journal article" date="2022" name="Nat. Ecol. Evol.">
        <title>A masculinizing supergene underlies an exaggerated male reproductive morph in a spider.</title>
        <authorList>
            <person name="Hendrickx F."/>
            <person name="De Corte Z."/>
            <person name="Sonet G."/>
            <person name="Van Belleghem S.M."/>
            <person name="Kostlbacher S."/>
            <person name="Vangestel C."/>
        </authorList>
    </citation>
    <scope>NUCLEOTIDE SEQUENCE [LARGE SCALE GENOMIC DNA]</scope>
    <source>
        <strain evidence="27">W744_W776</strain>
    </source>
</reference>
<dbReference type="GO" id="GO:0052689">
    <property type="term" value="F:carboxylic ester hydrolase activity"/>
    <property type="evidence" value="ECO:0007669"/>
    <property type="project" value="TreeGrafter"/>
</dbReference>
<dbReference type="GO" id="GO:0006654">
    <property type="term" value="P:phosphatidic acid biosynthetic process"/>
    <property type="evidence" value="ECO:0007669"/>
    <property type="project" value="TreeGrafter"/>
</dbReference>
<dbReference type="GO" id="GO:0006631">
    <property type="term" value="P:fatty acid metabolic process"/>
    <property type="evidence" value="ECO:0007669"/>
    <property type="project" value="UniProtKB-KW"/>
</dbReference>
<evidence type="ECO:0000256" key="18">
    <source>
        <dbReference type="ARBA" id="ARBA00045357"/>
    </source>
</evidence>
<dbReference type="PANTHER" id="PTHR42886">
    <property type="entry name" value="RE40534P-RELATED"/>
    <property type="match status" value="1"/>
</dbReference>
<evidence type="ECO:0000256" key="8">
    <source>
        <dbReference type="ARBA" id="ARBA00022677"/>
    </source>
</evidence>
<dbReference type="GO" id="GO:0030154">
    <property type="term" value="P:cell differentiation"/>
    <property type="evidence" value="ECO:0007669"/>
    <property type="project" value="UniProtKB-KW"/>
</dbReference>
<keyword evidence="25" id="KW-0472">Membrane</keyword>
<evidence type="ECO:0000256" key="23">
    <source>
        <dbReference type="ARBA" id="ARBA00048770"/>
    </source>
</evidence>
<dbReference type="EC" id="2.3.1.51" evidence="5"/>
<evidence type="ECO:0000256" key="19">
    <source>
        <dbReference type="ARBA" id="ARBA00047525"/>
    </source>
</evidence>
<comment type="catalytic activity">
    <reaction evidence="24">
        <text>1-(9Z-octadecenoyl)-sn-glycero-3-phosphate + (9Z)-octadecenoyl-CoA = 1,2-di-(9Z-octadecenoyl)-sn-glycero-3-phosphate + CoA</text>
        <dbReference type="Rhea" id="RHEA:37131"/>
        <dbReference type="ChEBI" id="CHEBI:57287"/>
        <dbReference type="ChEBI" id="CHEBI:57387"/>
        <dbReference type="ChEBI" id="CHEBI:74544"/>
        <dbReference type="ChEBI" id="CHEBI:74546"/>
    </reaction>
    <physiologicalReaction direction="left-to-right" evidence="24">
        <dbReference type="Rhea" id="RHEA:37132"/>
    </physiologicalReaction>
</comment>
<dbReference type="SUPFAM" id="SSF53474">
    <property type="entry name" value="alpha/beta-Hydrolases"/>
    <property type="match status" value="1"/>
</dbReference>
<evidence type="ECO:0000256" key="15">
    <source>
        <dbReference type="ARBA" id="ARBA00038097"/>
    </source>
</evidence>
<dbReference type="GO" id="GO:0005811">
    <property type="term" value="C:lipid droplet"/>
    <property type="evidence" value="ECO:0007669"/>
    <property type="project" value="UniProtKB-SubCell"/>
</dbReference>
<evidence type="ECO:0000256" key="11">
    <source>
        <dbReference type="ARBA" id="ARBA00022832"/>
    </source>
</evidence>
<evidence type="ECO:0000256" key="14">
    <source>
        <dbReference type="ARBA" id="ARBA00036296"/>
    </source>
</evidence>
<dbReference type="InterPro" id="IPR000073">
    <property type="entry name" value="AB_hydrolase_1"/>
</dbReference>
<keyword evidence="8" id="KW-0551">Lipid droplet</keyword>
<evidence type="ECO:0000259" key="26">
    <source>
        <dbReference type="Pfam" id="PF00561"/>
    </source>
</evidence>
<comment type="catalytic activity">
    <reaction evidence="20">
        <text>1-octadecanoyl-sn-glycero-3-phosphate + (9Z)-octadecenoyl-CoA = 1-octadecanoyl-2-(9Z-octadecenoyl)-sn-glycero-3-phosphate + CoA</text>
        <dbReference type="Rhea" id="RHEA:37163"/>
        <dbReference type="ChEBI" id="CHEBI:57287"/>
        <dbReference type="ChEBI" id="CHEBI:57387"/>
        <dbReference type="ChEBI" id="CHEBI:74560"/>
        <dbReference type="ChEBI" id="CHEBI:74565"/>
    </reaction>
    <physiologicalReaction direction="left-to-right" evidence="20">
        <dbReference type="Rhea" id="RHEA:37164"/>
    </physiologicalReaction>
</comment>
<feature type="transmembrane region" description="Helical" evidence="25">
    <location>
        <begin position="21"/>
        <end position="38"/>
    </location>
</feature>
<keyword evidence="25" id="KW-0812">Transmembrane</keyword>
<proteinExistence type="inferred from homology"/>
<comment type="subcellular location">
    <subcellularLocation>
        <location evidence="3">Cytoplasm</location>
    </subcellularLocation>
    <subcellularLocation>
        <location evidence="4">Lipid droplet</location>
    </subcellularLocation>
</comment>
<evidence type="ECO:0000256" key="13">
    <source>
        <dbReference type="ARBA" id="ARBA00023315"/>
    </source>
</evidence>
<keyword evidence="10" id="KW-0221">Differentiation</keyword>
<dbReference type="FunFam" id="3.40.50.1820:FF:000019">
    <property type="entry name" value="1-acylglycerol-3-phosphate O-acyltransferase ABHD5"/>
    <property type="match status" value="1"/>
</dbReference>
<protein>
    <recommendedName>
        <fullName evidence="16">1-acylglycerol-3-phosphate O-acyltransferase ABHD5</fullName>
        <ecNumber evidence="5">2.3.1.51</ecNumber>
    </recommendedName>
    <alternativeName>
        <fullName evidence="17">Abhydrolase domain-containing protein 5</fullName>
    </alternativeName>
</protein>
<evidence type="ECO:0000256" key="25">
    <source>
        <dbReference type="SAM" id="Phobius"/>
    </source>
</evidence>
<evidence type="ECO:0000313" key="27">
    <source>
        <dbReference type="EMBL" id="KAG8190698.1"/>
    </source>
</evidence>
<evidence type="ECO:0000256" key="7">
    <source>
        <dbReference type="ARBA" id="ARBA00022516"/>
    </source>
</evidence>
<name>A0AAV6V4S7_9ARAC</name>
<gene>
    <name evidence="27" type="ORF">JTE90_004201</name>
</gene>
<keyword evidence="13" id="KW-0012">Acyltransferase</keyword>
<feature type="transmembrane region" description="Helical" evidence="25">
    <location>
        <begin position="177"/>
        <end position="194"/>
    </location>
</feature>
<evidence type="ECO:0000256" key="9">
    <source>
        <dbReference type="ARBA" id="ARBA00022679"/>
    </source>
</evidence>